<dbReference type="AlphaFoldDB" id="A0A6J6QEZ4"/>
<dbReference type="GO" id="GO:0003676">
    <property type="term" value="F:nucleic acid binding"/>
    <property type="evidence" value="ECO:0007669"/>
    <property type="project" value="InterPro"/>
</dbReference>
<dbReference type="FunFam" id="3.40.50.300:FF:002125">
    <property type="entry name" value="ATP-dependent helicase HrpB"/>
    <property type="match status" value="1"/>
</dbReference>
<dbReference type="EC" id="3.6.4.13" evidence="1"/>
<dbReference type="PIRSF" id="PIRSF005496">
    <property type="entry name" value="ATP_hel_hrpB"/>
    <property type="match status" value="1"/>
</dbReference>
<protein>
    <recommendedName>
        <fullName evidence="1">RNA helicase</fullName>
        <ecNumber evidence="1">3.6.4.13</ecNumber>
    </recommendedName>
</protein>
<name>A0A6J6QEZ4_9ZZZZ</name>
<dbReference type="InterPro" id="IPR014001">
    <property type="entry name" value="Helicase_ATP-bd"/>
</dbReference>
<dbReference type="InterPro" id="IPR007502">
    <property type="entry name" value="Helicase-assoc_dom"/>
</dbReference>
<dbReference type="SMART" id="SM00487">
    <property type="entry name" value="DEXDc"/>
    <property type="match status" value="1"/>
</dbReference>
<dbReference type="PROSITE" id="PS51192">
    <property type="entry name" value="HELICASE_ATP_BIND_1"/>
    <property type="match status" value="1"/>
</dbReference>
<dbReference type="GO" id="GO:0003724">
    <property type="term" value="F:RNA helicase activity"/>
    <property type="evidence" value="ECO:0007669"/>
    <property type="project" value="UniProtKB-EC"/>
</dbReference>
<keyword evidence="4" id="KW-0347">Helicase</keyword>
<organism evidence="8">
    <name type="scientific">freshwater metagenome</name>
    <dbReference type="NCBI Taxonomy" id="449393"/>
    <lineage>
        <taxon>unclassified sequences</taxon>
        <taxon>metagenomes</taxon>
        <taxon>ecological metagenomes</taxon>
    </lineage>
</organism>
<dbReference type="Gene3D" id="1.20.120.1080">
    <property type="match status" value="1"/>
</dbReference>
<keyword evidence="3" id="KW-0378">Hydrolase</keyword>
<keyword evidence="2" id="KW-0547">Nucleotide-binding</keyword>
<dbReference type="GO" id="GO:0005524">
    <property type="term" value="F:ATP binding"/>
    <property type="evidence" value="ECO:0007669"/>
    <property type="project" value="UniProtKB-KW"/>
</dbReference>
<dbReference type="InterPro" id="IPR013689">
    <property type="entry name" value="RNA_helicase_ATP-dep_HrpB_C"/>
</dbReference>
<dbReference type="PROSITE" id="PS00690">
    <property type="entry name" value="DEAH_ATP_HELICASE"/>
    <property type="match status" value="1"/>
</dbReference>
<evidence type="ECO:0000256" key="4">
    <source>
        <dbReference type="ARBA" id="ARBA00022806"/>
    </source>
</evidence>
<dbReference type="InterPro" id="IPR010225">
    <property type="entry name" value="HrpB"/>
</dbReference>
<dbReference type="Pfam" id="PF00271">
    <property type="entry name" value="Helicase_C"/>
    <property type="match status" value="1"/>
</dbReference>
<evidence type="ECO:0000256" key="2">
    <source>
        <dbReference type="ARBA" id="ARBA00022741"/>
    </source>
</evidence>
<proteinExistence type="predicted"/>
<dbReference type="NCBIfam" id="TIGR01970">
    <property type="entry name" value="DEAH_box_HrpB"/>
    <property type="match status" value="1"/>
</dbReference>
<evidence type="ECO:0000313" key="9">
    <source>
        <dbReference type="EMBL" id="CAB4745940.1"/>
    </source>
</evidence>
<dbReference type="PROSITE" id="PS51194">
    <property type="entry name" value="HELICASE_CTER"/>
    <property type="match status" value="1"/>
</dbReference>
<reference evidence="8" key="1">
    <citation type="submission" date="2020-05" db="EMBL/GenBank/DDBJ databases">
        <authorList>
            <person name="Chiriac C."/>
            <person name="Salcher M."/>
            <person name="Ghai R."/>
            <person name="Kavagutti S V."/>
        </authorList>
    </citation>
    <scope>NUCLEOTIDE SEQUENCE</scope>
</reference>
<dbReference type="SMART" id="SM00847">
    <property type="entry name" value="HA2"/>
    <property type="match status" value="1"/>
</dbReference>
<dbReference type="GO" id="GO:0016787">
    <property type="term" value="F:hydrolase activity"/>
    <property type="evidence" value="ECO:0007669"/>
    <property type="project" value="UniProtKB-KW"/>
</dbReference>
<dbReference type="CDD" id="cd18791">
    <property type="entry name" value="SF2_C_RHA"/>
    <property type="match status" value="1"/>
</dbReference>
<dbReference type="InterPro" id="IPR027417">
    <property type="entry name" value="P-loop_NTPase"/>
</dbReference>
<evidence type="ECO:0000256" key="5">
    <source>
        <dbReference type="ARBA" id="ARBA00022840"/>
    </source>
</evidence>
<dbReference type="SMART" id="SM00490">
    <property type="entry name" value="HELICc"/>
    <property type="match status" value="1"/>
</dbReference>
<dbReference type="InterPro" id="IPR049614">
    <property type="entry name" value="HrpB_DEXH"/>
</dbReference>
<dbReference type="InterPro" id="IPR002464">
    <property type="entry name" value="DNA/RNA_helicase_DEAH_CS"/>
</dbReference>
<dbReference type="CDD" id="cd17990">
    <property type="entry name" value="DEXHc_HrpB"/>
    <property type="match status" value="1"/>
</dbReference>
<sequence length="821" mass="89712">MIRSGLPIDGILPDLEAALRDSGAAVLTAPPGSGKTTIVPLALLESEWLLGRILVLEPRRLATRAAARRMADLLGEDVGMTVGFTTRDERRVSPATRIEVVTEGVLTRRLQNDPSIEGTALIVFDEVHERNLQTDLGLALTLDVRGSLRPDLRILAMSATVQADRFAELLGTPGSPCPRLDASGQPYPVDIQYLPMTKSQRLEEAVANAVMRAKRTHDGDLLVFLPGAGEINRVAELLGGALRDEPIDVRPLYGMLPAAEQDAALYPSPSGRRRVVLATDIAESSLTVEGVRVVIDAGLARVPRYDVRTGMTRLRTVAASRSSADQRSGRAGRQWPGVAYRLWSKLEQGTRRAYLEPEITQVDLCGLALELAAWGTADPSGLQWLDTPPLRAYNEGRSLLTMLGALDTGGRLTDLGRRINSLPLHPRLARMVIEAGTPTAAAIGALLEDRDVLRGRPDEVPTDLGLRLELLDNPSRRHPAADGRALGGARQRWRDIARRAGISLERGIDASEAGRDLALAYPDRLAVRRGTAGNFQLRSGTAATVPKGDHLAEERFCIVADLDGDRQRARVRIAAALSVEDVIERFAHDIEHRESLAWDRGRNELVLREEERLGGLVLAERSSRPNAGPDTVAALVERVRQDRLQTLNWTDATQALRARVTFLHRTRGEPWPDWTDAVLLSTLEDWLAPALHGITSWAGVRSLNLTTVLRATLDPSVGYRLDELAPPVITLASGRSVTVNYTDDGPMISARPQNLYGTKVHPTVAGQPVIVELLSPADRPIQITRDLPGFWSGSWSEVRKDMAGRYPKHPWPLDPASAEPR</sequence>
<dbReference type="InterPro" id="IPR011545">
    <property type="entry name" value="DEAD/DEAH_box_helicase_dom"/>
</dbReference>
<evidence type="ECO:0000259" key="6">
    <source>
        <dbReference type="PROSITE" id="PS51192"/>
    </source>
</evidence>
<feature type="domain" description="Helicase C-terminal" evidence="7">
    <location>
        <begin position="201"/>
        <end position="375"/>
    </location>
</feature>
<dbReference type="InterPro" id="IPR048333">
    <property type="entry name" value="HA2_WH"/>
</dbReference>
<dbReference type="Gene3D" id="3.40.50.300">
    <property type="entry name" value="P-loop containing nucleotide triphosphate hydrolases"/>
    <property type="match status" value="2"/>
</dbReference>
<dbReference type="EMBL" id="CAEZXX010000068">
    <property type="protein sequence ID" value="CAB4710421.1"/>
    <property type="molecule type" value="Genomic_DNA"/>
</dbReference>
<evidence type="ECO:0000259" key="7">
    <source>
        <dbReference type="PROSITE" id="PS51194"/>
    </source>
</evidence>
<evidence type="ECO:0000256" key="1">
    <source>
        <dbReference type="ARBA" id="ARBA00012552"/>
    </source>
</evidence>
<evidence type="ECO:0000313" key="8">
    <source>
        <dbReference type="EMBL" id="CAB4710421.1"/>
    </source>
</evidence>
<accession>A0A6J6QEZ4</accession>
<dbReference type="EMBL" id="CAEZYY010000006">
    <property type="protein sequence ID" value="CAB4745940.1"/>
    <property type="molecule type" value="Genomic_DNA"/>
</dbReference>
<feature type="domain" description="Helicase ATP-binding" evidence="6">
    <location>
        <begin position="16"/>
        <end position="179"/>
    </location>
</feature>
<dbReference type="InterPro" id="IPR001650">
    <property type="entry name" value="Helicase_C-like"/>
</dbReference>
<gene>
    <name evidence="8" type="ORF">UFOPK2602_01120</name>
    <name evidence="9" type="ORF">UFOPK2806_00706</name>
</gene>
<evidence type="ECO:0000256" key="3">
    <source>
        <dbReference type="ARBA" id="ARBA00022801"/>
    </source>
</evidence>
<dbReference type="Pfam" id="PF04408">
    <property type="entry name" value="WHD_HA2"/>
    <property type="match status" value="1"/>
</dbReference>
<keyword evidence="5" id="KW-0067">ATP-binding</keyword>
<dbReference type="PANTHER" id="PTHR43519">
    <property type="entry name" value="ATP-DEPENDENT RNA HELICASE HRPB"/>
    <property type="match status" value="1"/>
</dbReference>
<dbReference type="Pfam" id="PF00270">
    <property type="entry name" value="DEAD"/>
    <property type="match status" value="1"/>
</dbReference>
<dbReference type="SUPFAM" id="SSF52540">
    <property type="entry name" value="P-loop containing nucleoside triphosphate hydrolases"/>
    <property type="match status" value="1"/>
</dbReference>
<dbReference type="PANTHER" id="PTHR43519:SF1">
    <property type="entry name" value="ATP-DEPENDENT RNA HELICASE HRPB"/>
    <property type="match status" value="1"/>
</dbReference>
<dbReference type="Pfam" id="PF08482">
    <property type="entry name" value="HrpB_C"/>
    <property type="match status" value="1"/>
</dbReference>